<dbReference type="InterPro" id="IPR036983">
    <property type="entry name" value="AIM24_sf"/>
</dbReference>
<evidence type="ECO:0000313" key="1">
    <source>
        <dbReference type="EMBL" id="SDF54365.1"/>
    </source>
</evidence>
<dbReference type="SUPFAM" id="SSF51219">
    <property type="entry name" value="TRAP-like"/>
    <property type="match status" value="1"/>
</dbReference>
<dbReference type="OrthoDB" id="9779518at2"/>
<sequence length="236" mass="25370">MADEIDYEIEGDFSPMLTITLDPGEAVQAEAGAMVMMEPDITMSTEMPGGFFGSILRKVSGETFFMTFFANEGRQRRRVSFASPMPGQIRPLDLAKQGGAFYCQRRAYLASARGIEITVALTKRLTSGLFGGEGLILQRLEGDGWAFLGAGGTLIERQLAAGETLTVDTGCLVGFSSTCDYDIAFQRGVKNLVFGGEGLFVTHISGPGTVIIQTQPIAELALALHDLVPKEQRSGE</sequence>
<keyword evidence="2" id="KW-1185">Reference proteome</keyword>
<dbReference type="PANTHER" id="PTHR43657">
    <property type="entry name" value="TRYPTOPHAN RNA-BINDING ATTENUATOR PROTEIN-LIKE PROTEIN"/>
    <property type="match status" value="1"/>
</dbReference>
<proteinExistence type="predicted"/>
<dbReference type="Gene3D" id="3.60.160.10">
    <property type="entry name" value="Mitochondrial biogenesis AIM24"/>
    <property type="match status" value="1"/>
</dbReference>
<dbReference type="PANTHER" id="PTHR43657:SF1">
    <property type="entry name" value="ALTERED INHERITANCE OF MITOCHONDRIA PROTEIN 24, MITOCHONDRIAL"/>
    <property type="match status" value="1"/>
</dbReference>
<dbReference type="Proteomes" id="UP000198615">
    <property type="component" value="Unassembled WGS sequence"/>
</dbReference>
<dbReference type="InterPro" id="IPR016031">
    <property type="entry name" value="Trp_RNA-bd_attenuator-like_dom"/>
</dbReference>
<dbReference type="RefSeq" id="WP_093149483.1">
    <property type="nucleotide sequence ID" value="NZ_FNBW01000004.1"/>
</dbReference>
<protein>
    <submittedName>
        <fullName evidence="1">TIGR00266 family protein</fullName>
    </submittedName>
</protein>
<evidence type="ECO:0000313" key="2">
    <source>
        <dbReference type="Proteomes" id="UP000198615"/>
    </source>
</evidence>
<comment type="caution">
    <text evidence="1">The sequence shown here is derived from an EMBL/GenBank/DDBJ whole genome shotgun (WGS) entry which is preliminary data.</text>
</comment>
<dbReference type="NCBIfam" id="TIGR00266">
    <property type="entry name" value="TIGR00266 family protein"/>
    <property type="match status" value="1"/>
</dbReference>
<reference evidence="1 2" key="1">
    <citation type="submission" date="2016-10" db="EMBL/GenBank/DDBJ databases">
        <authorList>
            <person name="Varghese N."/>
            <person name="Submissions S."/>
        </authorList>
    </citation>
    <scope>NUCLEOTIDE SEQUENCE [LARGE SCALE GENOMIC DNA]</scope>
    <source>
        <strain evidence="1 2">DSM 18839</strain>
    </source>
</reference>
<dbReference type="InterPro" id="IPR002838">
    <property type="entry name" value="AIM24"/>
</dbReference>
<organism evidence="1 2">
    <name type="scientific">Thalassobaculum litoreum DSM 18839</name>
    <dbReference type="NCBI Taxonomy" id="1123362"/>
    <lineage>
        <taxon>Bacteria</taxon>
        <taxon>Pseudomonadati</taxon>
        <taxon>Pseudomonadota</taxon>
        <taxon>Alphaproteobacteria</taxon>
        <taxon>Rhodospirillales</taxon>
        <taxon>Thalassobaculaceae</taxon>
        <taxon>Thalassobaculum</taxon>
    </lineage>
</organism>
<gene>
    <name evidence="1" type="ORF">SAMN05660686_01610</name>
</gene>
<dbReference type="Pfam" id="PF01987">
    <property type="entry name" value="AIM24"/>
    <property type="match status" value="1"/>
</dbReference>
<dbReference type="EMBL" id="FNBW01000004">
    <property type="protein sequence ID" value="SDF54365.1"/>
    <property type="molecule type" value="Genomic_DNA"/>
</dbReference>
<dbReference type="AlphaFoldDB" id="A0A8G2BGE6"/>
<accession>A0A8G2BGE6</accession>
<name>A0A8G2BGE6_9PROT</name>